<dbReference type="PANTHER" id="PTHR40060">
    <property type="entry name" value="UPF0316 PROTEIN YEBE"/>
    <property type="match status" value="1"/>
</dbReference>
<dbReference type="Pfam" id="PF18955">
    <property type="entry name" value="DUF5698"/>
    <property type="match status" value="1"/>
</dbReference>
<evidence type="ECO:0000256" key="5">
    <source>
        <dbReference type="ARBA" id="ARBA00023136"/>
    </source>
</evidence>
<dbReference type="OrthoDB" id="264845at2"/>
<sequence length="175" mass="18951">MWTLLLSAASIFFLRLTDVSLGALRISMLFRGRRTLAALFGFVEALIWLAAASLVLGKLESPIQYIAYAAGFASGTVLGSTIERWLAIGNTLVRVVTPATAPSVGSRLRSEGYYVTTVNAEGRDGDVSVSLSVVPRRMARKLLKQIQQISPESFITFEETTPIRLVTASAASVRK</sequence>
<dbReference type="RefSeq" id="WP_146594454.1">
    <property type="nucleotide sequence ID" value="NZ_SJPT01000003.1"/>
</dbReference>
<protein>
    <recommendedName>
        <fullName evidence="6">UPF0316 protein Pla52o_21570</fullName>
    </recommendedName>
</protein>
<dbReference type="CDD" id="cd16381">
    <property type="entry name" value="YitT_C_like_1"/>
    <property type="match status" value="1"/>
</dbReference>
<evidence type="ECO:0000256" key="4">
    <source>
        <dbReference type="ARBA" id="ARBA00022989"/>
    </source>
</evidence>
<feature type="domain" description="DUF2179" evidence="7">
    <location>
        <begin position="115"/>
        <end position="161"/>
    </location>
</feature>
<feature type="domain" description="DUF5698" evidence="8">
    <location>
        <begin position="24"/>
        <end position="79"/>
    </location>
</feature>
<dbReference type="HAMAP" id="MF_01515">
    <property type="entry name" value="UPF0316"/>
    <property type="match status" value="1"/>
</dbReference>
<dbReference type="PANTHER" id="PTHR40060:SF1">
    <property type="entry name" value="UPF0316 PROTEIN YEBE"/>
    <property type="match status" value="1"/>
</dbReference>
<accession>A0A5C6CLN9</accession>
<feature type="transmembrane region" description="Helical" evidence="6">
    <location>
        <begin position="38"/>
        <end position="56"/>
    </location>
</feature>
<dbReference type="InterPro" id="IPR022930">
    <property type="entry name" value="UPF0316"/>
</dbReference>
<keyword evidence="10" id="KW-1185">Reference proteome</keyword>
<name>A0A5C6CLN9_9BACT</name>
<evidence type="ECO:0000313" key="10">
    <source>
        <dbReference type="Proteomes" id="UP000316304"/>
    </source>
</evidence>
<keyword evidence="4 6" id="KW-1133">Transmembrane helix</keyword>
<dbReference type="InterPro" id="IPR019264">
    <property type="entry name" value="DUF2179"/>
</dbReference>
<dbReference type="EMBL" id="SJPT01000003">
    <property type="protein sequence ID" value="TWU24231.1"/>
    <property type="molecule type" value="Genomic_DNA"/>
</dbReference>
<comment type="similarity">
    <text evidence="6">Belongs to the UPF0316 family.</text>
</comment>
<dbReference type="InterPro" id="IPR044035">
    <property type="entry name" value="DUF5698"/>
</dbReference>
<proteinExistence type="inferred from homology"/>
<keyword evidence="2 6" id="KW-1003">Cell membrane</keyword>
<comment type="caution">
    <text evidence="6">Lacks conserved residue(s) required for the propagation of feature annotation.</text>
</comment>
<dbReference type="GO" id="GO:0005886">
    <property type="term" value="C:plasma membrane"/>
    <property type="evidence" value="ECO:0007669"/>
    <property type="project" value="UniProtKB-SubCell"/>
</dbReference>
<keyword evidence="3 6" id="KW-0812">Transmembrane</keyword>
<evidence type="ECO:0000256" key="2">
    <source>
        <dbReference type="ARBA" id="ARBA00022475"/>
    </source>
</evidence>
<dbReference type="Pfam" id="PF10035">
    <property type="entry name" value="DUF2179"/>
    <property type="match status" value="1"/>
</dbReference>
<comment type="subcellular location">
    <subcellularLocation>
        <location evidence="1 6">Cell membrane</location>
        <topology evidence="1 6">Multi-pass membrane protein</topology>
    </subcellularLocation>
</comment>
<gene>
    <name evidence="9" type="ORF">Pla52o_21570</name>
</gene>
<dbReference type="AlphaFoldDB" id="A0A5C6CLN9"/>
<comment type="caution">
    <text evidence="9">The sequence shown here is derived from an EMBL/GenBank/DDBJ whole genome shotgun (WGS) entry which is preliminary data.</text>
</comment>
<evidence type="ECO:0000256" key="3">
    <source>
        <dbReference type="ARBA" id="ARBA00022692"/>
    </source>
</evidence>
<keyword evidence="5 6" id="KW-0472">Membrane</keyword>
<evidence type="ECO:0000313" key="9">
    <source>
        <dbReference type="EMBL" id="TWU24231.1"/>
    </source>
</evidence>
<reference evidence="9 10" key="1">
    <citation type="submission" date="2019-02" db="EMBL/GenBank/DDBJ databases">
        <title>Deep-cultivation of Planctomycetes and their phenomic and genomic characterization uncovers novel biology.</title>
        <authorList>
            <person name="Wiegand S."/>
            <person name="Jogler M."/>
            <person name="Boedeker C."/>
            <person name="Pinto D."/>
            <person name="Vollmers J."/>
            <person name="Rivas-Marin E."/>
            <person name="Kohn T."/>
            <person name="Peeters S.H."/>
            <person name="Heuer A."/>
            <person name="Rast P."/>
            <person name="Oberbeckmann S."/>
            <person name="Bunk B."/>
            <person name="Jeske O."/>
            <person name="Meyerdierks A."/>
            <person name="Storesund J.E."/>
            <person name="Kallscheuer N."/>
            <person name="Luecker S."/>
            <person name="Lage O.M."/>
            <person name="Pohl T."/>
            <person name="Merkel B.J."/>
            <person name="Hornburger P."/>
            <person name="Mueller R.-W."/>
            <person name="Bruemmer F."/>
            <person name="Labrenz M."/>
            <person name="Spormann A.M."/>
            <person name="Op Den Camp H."/>
            <person name="Overmann J."/>
            <person name="Amann R."/>
            <person name="Jetten M.S.M."/>
            <person name="Mascher T."/>
            <person name="Medema M.H."/>
            <person name="Devos D.P."/>
            <person name="Kaster A.-K."/>
            <person name="Ovreas L."/>
            <person name="Rohde M."/>
            <person name="Galperin M.Y."/>
            <person name="Jogler C."/>
        </authorList>
    </citation>
    <scope>NUCLEOTIDE SEQUENCE [LARGE SCALE GENOMIC DNA]</scope>
    <source>
        <strain evidence="9 10">Pla52o</strain>
    </source>
</reference>
<evidence type="ECO:0000256" key="6">
    <source>
        <dbReference type="HAMAP-Rule" id="MF_01515"/>
    </source>
</evidence>
<evidence type="ECO:0000259" key="7">
    <source>
        <dbReference type="Pfam" id="PF10035"/>
    </source>
</evidence>
<evidence type="ECO:0000256" key="1">
    <source>
        <dbReference type="ARBA" id="ARBA00004651"/>
    </source>
</evidence>
<dbReference type="Proteomes" id="UP000316304">
    <property type="component" value="Unassembled WGS sequence"/>
</dbReference>
<organism evidence="9 10">
    <name type="scientific">Novipirellula galeiformis</name>
    <dbReference type="NCBI Taxonomy" id="2528004"/>
    <lineage>
        <taxon>Bacteria</taxon>
        <taxon>Pseudomonadati</taxon>
        <taxon>Planctomycetota</taxon>
        <taxon>Planctomycetia</taxon>
        <taxon>Pirellulales</taxon>
        <taxon>Pirellulaceae</taxon>
        <taxon>Novipirellula</taxon>
    </lineage>
</organism>
<evidence type="ECO:0000259" key="8">
    <source>
        <dbReference type="Pfam" id="PF18955"/>
    </source>
</evidence>